<keyword evidence="3" id="KW-1185">Reference proteome</keyword>
<evidence type="ECO:0000313" key="2">
    <source>
        <dbReference type="EMBL" id="CAK3981132.1"/>
    </source>
</evidence>
<sequence length="128" mass="14553">MASNDQTPPHLATNTLRMYYGMDESMGVSIVEAGIAEIEAGGEQAGPVEERLLRNCKKVREGARAYLEELKEQEEEEEEEEEQEEDFEMVNEDQAIQEGTPSGTRREQRFTTEAEMEAAQRQPRRAAE</sequence>
<dbReference type="EMBL" id="CAVMBE010000019">
    <property type="protein sequence ID" value="CAK3981132.1"/>
    <property type="molecule type" value="Genomic_DNA"/>
</dbReference>
<evidence type="ECO:0000256" key="1">
    <source>
        <dbReference type="SAM" id="MobiDB-lite"/>
    </source>
</evidence>
<gene>
    <name evidence="2" type="ORF">LECACI_7A003772</name>
</gene>
<proteinExistence type="predicted"/>
<feature type="region of interest" description="Disordered" evidence="1">
    <location>
        <begin position="70"/>
        <end position="128"/>
    </location>
</feature>
<feature type="compositionally biased region" description="Acidic residues" evidence="1">
    <location>
        <begin position="71"/>
        <end position="91"/>
    </location>
</feature>
<protein>
    <submittedName>
        <fullName evidence="2">Uncharacterized protein</fullName>
    </submittedName>
</protein>
<reference evidence="2" key="1">
    <citation type="submission" date="2023-11" db="EMBL/GenBank/DDBJ databases">
        <authorList>
            <person name="Alioto T."/>
            <person name="Alioto T."/>
            <person name="Gomez Garrido J."/>
        </authorList>
    </citation>
    <scope>NUCLEOTIDE SEQUENCE</scope>
</reference>
<comment type="caution">
    <text evidence="2">The sequence shown here is derived from an EMBL/GenBank/DDBJ whole genome shotgun (WGS) entry which is preliminary data.</text>
</comment>
<accession>A0AAI9EA56</accession>
<name>A0AAI9EA56_9PEZI</name>
<organism evidence="2 3">
    <name type="scientific">Lecanosticta acicola</name>
    <dbReference type="NCBI Taxonomy" id="111012"/>
    <lineage>
        <taxon>Eukaryota</taxon>
        <taxon>Fungi</taxon>
        <taxon>Dikarya</taxon>
        <taxon>Ascomycota</taxon>
        <taxon>Pezizomycotina</taxon>
        <taxon>Dothideomycetes</taxon>
        <taxon>Dothideomycetidae</taxon>
        <taxon>Mycosphaerellales</taxon>
        <taxon>Mycosphaerellaceae</taxon>
        <taxon>Lecanosticta</taxon>
    </lineage>
</organism>
<dbReference type="Proteomes" id="UP001296104">
    <property type="component" value="Unassembled WGS sequence"/>
</dbReference>
<evidence type="ECO:0000313" key="3">
    <source>
        <dbReference type="Proteomes" id="UP001296104"/>
    </source>
</evidence>
<dbReference type="AlphaFoldDB" id="A0AAI9EA56"/>